<dbReference type="InterPro" id="IPR014757">
    <property type="entry name" value="Tscrpt_reg_IclR_C"/>
</dbReference>
<protein>
    <submittedName>
        <fullName evidence="6">Transcriptional regulator, IclR family</fullName>
    </submittedName>
</protein>
<sequence length="256" mass="29013">MLNQSTKIIQSVQRSIDILNCFNDTSHHLSLNDISQRVQLNINTTRGLINTLTVNGLLIHDKINNLYSLGFYFIGKANIIQKQVESYITSAKSYVDNVAEKYHVTASLQLVNQHQIYSIYCAYPSNTAYTIILSEYSSLPLYATSSGKLLILYNLYDNNKLSIKHLEFKKYTPHTIMSEEALIKNLDEIRQNKYASEIEEFELGVSSMAVPILNQSNQLIATVSSTFFVNNLINIKDSLLADLTEIANQISNNFLK</sequence>
<evidence type="ECO:0000313" key="6">
    <source>
        <dbReference type="EMBL" id="CQR72246.1"/>
    </source>
</evidence>
<dbReference type="GO" id="GO:0003677">
    <property type="term" value="F:DNA binding"/>
    <property type="evidence" value="ECO:0007669"/>
    <property type="project" value="UniProtKB-KW"/>
</dbReference>
<dbReference type="SUPFAM" id="SSF55781">
    <property type="entry name" value="GAF domain-like"/>
    <property type="match status" value="1"/>
</dbReference>
<proteinExistence type="predicted"/>
<feature type="domain" description="HTH iclR-type" evidence="4">
    <location>
        <begin position="9"/>
        <end position="71"/>
    </location>
</feature>
<dbReference type="PANTHER" id="PTHR30136">
    <property type="entry name" value="HELIX-TURN-HELIX TRANSCRIPTIONAL REGULATOR, ICLR FAMILY"/>
    <property type="match status" value="1"/>
</dbReference>
<keyword evidence="3" id="KW-0804">Transcription</keyword>
<dbReference type="InterPro" id="IPR036390">
    <property type="entry name" value="WH_DNA-bd_sf"/>
</dbReference>
<dbReference type="InterPro" id="IPR005471">
    <property type="entry name" value="Tscrpt_reg_IclR_N"/>
</dbReference>
<gene>
    <name evidence="6" type="ORF">SpAn4DRAFT_2706</name>
</gene>
<dbReference type="Gene3D" id="3.30.450.40">
    <property type="match status" value="1"/>
</dbReference>
<dbReference type="AlphaFoldDB" id="A0A0U1KY00"/>
<dbReference type="Pfam" id="PF09339">
    <property type="entry name" value="HTH_IclR"/>
    <property type="match status" value="1"/>
</dbReference>
<reference evidence="7" key="1">
    <citation type="submission" date="2015-03" db="EMBL/GenBank/DDBJ databases">
        <authorList>
            <person name="Nijsse Bart"/>
        </authorList>
    </citation>
    <scope>NUCLEOTIDE SEQUENCE [LARGE SCALE GENOMIC DNA]</scope>
</reference>
<keyword evidence="1" id="KW-0805">Transcription regulation</keyword>
<feature type="domain" description="IclR-ED" evidence="5">
    <location>
        <begin position="65"/>
        <end position="256"/>
    </location>
</feature>
<keyword evidence="2" id="KW-0238">DNA-binding</keyword>
<evidence type="ECO:0000259" key="5">
    <source>
        <dbReference type="PROSITE" id="PS51078"/>
    </source>
</evidence>
<dbReference type="InterPro" id="IPR029016">
    <property type="entry name" value="GAF-like_dom_sf"/>
</dbReference>
<dbReference type="PROSITE" id="PS51078">
    <property type="entry name" value="ICLR_ED"/>
    <property type="match status" value="1"/>
</dbReference>
<dbReference type="GO" id="GO:0003700">
    <property type="term" value="F:DNA-binding transcription factor activity"/>
    <property type="evidence" value="ECO:0007669"/>
    <property type="project" value="TreeGrafter"/>
</dbReference>
<dbReference type="PROSITE" id="PS51077">
    <property type="entry name" value="HTH_ICLR"/>
    <property type="match status" value="1"/>
</dbReference>
<dbReference type="PANTHER" id="PTHR30136:SF24">
    <property type="entry name" value="HTH-TYPE TRANSCRIPTIONAL REPRESSOR ALLR"/>
    <property type="match status" value="1"/>
</dbReference>
<name>A0A0U1KY00_9FIRM</name>
<dbReference type="GO" id="GO:0045892">
    <property type="term" value="P:negative regulation of DNA-templated transcription"/>
    <property type="evidence" value="ECO:0007669"/>
    <property type="project" value="TreeGrafter"/>
</dbReference>
<accession>A0A0U1KY00</accession>
<evidence type="ECO:0000256" key="1">
    <source>
        <dbReference type="ARBA" id="ARBA00023015"/>
    </source>
</evidence>
<evidence type="ECO:0000259" key="4">
    <source>
        <dbReference type="PROSITE" id="PS51077"/>
    </source>
</evidence>
<dbReference type="SUPFAM" id="SSF46785">
    <property type="entry name" value="Winged helix' DNA-binding domain"/>
    <property type="match status" value="1"/>
</dbReference>
<evidence type="ECO:0000256" key="3">
    <source>
        <dbReference type="ARBA" id="ARBA00023163"/>
    </source>
</evidence>
<evidence type="ECO:0000313" key="7">
    <source>
        <dbReference type="Proteomes" id="UP000049855"/>
    </source>
</evidence>
<dbReference type="EMBL" id="CTRP01000010">
    <property type="protein sequence ID" value="CQR72246.1"/>
    <property type="molecule type" value="Genomic_DNA"/>
</dbReference>
<dbReference type="Gene3D" id="1.10.10.10">
    <property type="entry name" value="Winged helix-like DNA-binding domain superfamily/Winged helix DNA-binding domain"/>
    <property type="match status" value="1"/>
</dbReference>
<organism evidence="6 7">
    <name type="scientific">Sporomusa ovata</name>
    <dbReference type="NCBI Taxonomy" id="2378"/>
    <lineage>
        <taxon>Bacteria</taxon>
        <taxon>Bacillati</taxon>
        <taxon>Bacillota</taxon>
        <taxon>Negativicutes</taxon>
        <taxon>Selenomonadales</taxon>
        <taxon>Sporomusaceae</taxon>
        <taxon>Sporomusa</taxon>
    </lineage>
</organism>
<evidence type="ECO:0000256" key="2">
    <source>
        <dbReference type="ARBA" id="ARBA00023125"/>
    </source>
</evidence>
<dbReference type="Pfam" id="PF01614">
    <property type="entry name" value="IclR_C"/>
    <property type="match status" value="1"/>
</dbReference>
<dbReference type="Proteomes" id="UP000049855">
    <property type="component" value="Unassembled WGS sequence"/>
</dbReference>
<keyword evidence="7" id="KW-1185">Reference proteome</keyword>
<dbReference type="InterPro" id="IPR036388">
    <property type="entry name" value="WH-like_DNA-bd_sf"/>
</dbReference>
<dbReference type="SMART" id="SM00346">
    <property type="entry name" value="HTH_ICLR"/>
    <property type="match status" value="1"/>
</dbReference>
<dbReference type="InterPro" id="IPR050707">
    <property type="entry name" value="HTH_MetabolicPath_Reg"/>
</dbReference>
<dbReference type="RefSeq" id="WP_021166969.1">
    <property type="nucleotide sequence ID" value="NZ_CTRP01000010.1"/>
</dbReference>